<comment type="similarity">
    <text evidence="2">Belongs to the cytochrome P450 family.</text>
</comment>
<comment type="cofactor">
    <cofactor evidence="1 7">
        <name>heme</name>
        <dbReference type="ChEBI" id="CHEBI:30413"/>
    </cofactor>
</comment>
<keyword evidence="3 7" id="KW-0479">Metal-binding</keyword>
<dbReference type="GO" id="GO:0020037">
    <property type="term" value="F:heme binding"/>
    <property type="evidence" value="ECO:0007669"/>
    <property type="project" value="InterPro"/>
</dbReference>
<dbReference type="Proteomes" id="UP000249757">
    <property type="component" value="Unassembled WGS sequence"/>
</dbReference>
<keyword evidence="9" id="KW-1185">Reference proteome</keyword>
<dbReference type="InterPro" id="IPR002401">
    <property type="entry name" value="Cyt_P450_E_grp-I"/>
</dbReference>
<evidence type="ECO:0000313" key="9">
    <source>
        <dbReference type="Proteomes" id="UP000249757"/>
    </source>
</evidence>
<evidence type="ECO:0000256" key="3">
    <source>
        <dbReference type="ARBA" id="ARBA00022723"/>
    </source>
</evidence>
<evidence type="ECO:0000313" key="8">
    <source>
        <dbReference type="EMBL" id="KAI1507847.1"/>
    </source>
</evidence>
<dbReference type="SUPFAM" id="SSF48264">
    <property type="entry name" value="Cytochrome P450"/>
    <property type="match status" value="1"/>
</dbReference>
<dbReference type="PRINTS" id="PR00385">
    <property type="entry name" value="P450"/>
</dbReference>
<keyword evidence="4" id="KW-0560">Oxidoreductase</keyword>
<sequence>MFHNDDYNLIVAFLTGVLLHAIVFSNYEWDRRTISIFSSFFASYLILAIVLAYVGDRSWAALAVASAYNIFLLGGLFSSMTVYRTILHPLKSFPGPVAARVTSLWLFKQNIPNLNFYVKLRSLHDQYGDFVRIRPREISICHSDAIVDVHGPRTKMRKGEFYDQTYPLHTLQFIRDHDLHREQRKYWDRAFQTTVLQGYLPRLTTHYAIAMSIFAKHAASRKPIDVSGTFLELFFDVISDLTFGKSFDNLTTKQRSPIVADFLKGHKALGFFLINMPILHFVRGLRKLRNSKRDRDIWYDAALHARSKMQTNTFDIYTYLSQSSGFQNNTLSEAKLAVVAGADTNAITVANVCYLLCRYPEIQVKLYSELSDLPSLGGIIDDQYLVNKSYLTGIINETLRLYPPVPSGLQRLTPPQGAMIAGRYIPGNMNVTTPTYSLQRDPRAFVYPNDFIPERWSTQPKLILRKDAFIPFGYGAYSCAGKPLAMLQLRMVVAMVFKRFTVSFAPGKEAACCDFIENQADCFTLHLQPLPLVLEERRSSR</sequence>
<dbReference type="InterPro" id="IPR050121">
    <property type="entry name" value="Cytochrome_P450_monoxygenase"/>
</dbReference>
<dbReference type="GO" id="GO:0016705">
    <property type="term" value="F:oxidoreductase activity, acting on paired donors, with incorporation or reduction of molecular oxygen"/>
    <property type="evidence" value="ECO:0007669"/>
    <property type="project" value="InterPro"/>
</dbReference>
<dbReference type="PANTHER" id="PTHR24305">
    <property type="entry name" value="CYTOCHROME P450"/>
    <property type="match status" value="1"/>
</dbReference>
<dbReference type="GO" id="GO:0004497">
    <property type="term" value="F:monooxygenase activity"/>
    <property type="evidence" value="ECO:0007669"/>
    <property type="project" value="UniProtKB-KW"/>
</dbReference>
<evidence type="ECO:0000256" key="5">
    <source>
        <dbReference type="ARBA" id="ARBA00023004"/>
    </source>
</evidence>
<dbReference type="GO" id="GO:0005506">
    <property type="term" value="F:iron ion binding"/>
    <property type="evidence" value="ECO:0007669"/>
    <property type="project" value="InterPro"/>
</dbReference>
<accession>A0A2W1CPF1</accession>
<evidence type="ECO:0000256" key="1">
    <source>
        <dbReference type="ARBA" id="ARBA00001971"/>
    </source>
</evidence>
<proteinExistence type="inferred from homology"/>
<evidence type="ECO:0000256" key="6">
    <source>
        <dbReference type="ARBA" id="ARBA00023033"/>
    </source>
</evidence>
<evidence type="ECO:0000256" key="4">
    <source>
        <dbReference type="ARBA" id="ARBA00023002"/>
    </source>
</evidence>
<dbReference type="OrthoDB" id="6692864at2759"/>
<evidence type="ECO:0000256" key="7">
    <source>
        <dbReference type="PIRSR" id="PIRSR602401-1"/>
    </source>
</evidence>
<organism evidence="8 9">
    <name type="scientific">Pyrenophora tritici-repentis</name>
    <dbReference type="NCBI Taxonomy" id="45151"/>
    <lineage>
        <taxon>Eukaryota</taxon>
        <taxon>Fungi</taxon>
        <taxon>Dikarya</taxon>
        <taxon>Ascomycota</taxon>
        <taxon>Pezizomycotina</taxon>
        <taxon>Dothideomycetes</taxon>
        <taxon>Pleosporomycetidae</taxon>
        <taxon>Pleosporales</taxon>
        <taxon>Pleosporineae</taxon>
        <taxon>Pleosporaceae</taxon>
        <taxon>Pyrenophora</taxon>
    </lineage>
</organism>
<evidence type="ECO:0000256" key="2">
    <source>
        <dbReference type="ARBA" id="ARBA00010617"/>
    </source>
</evidence>
<comment type="caution">
    <text evidence="8">The sequence shown here is derived from an EMBL/GenBank/DDBJ whole genome shotgun (WGS) entry which is preliminary data.</text>
</comment>
<feature type="binding site" description="axial binding residue" evidence="7">
    <location>
        <position position="479"/>
    </location>
    <ligand>
        <name>heme</name>
        <dbReference type="ChEBI" id="CHEBI:30413"/>
    </ligand>
    <ligandPart>
        <name>Fe</name>
        <dbReference type="ChEBI" id="CHEBI:18248"/>
    </ligandPart>
</feature>
<dbReference type="Gene3D" id="1.10.630.10">
    <property type="entry name" value="Cytochrome P450"/>
    <property type="match status" value="1"/>
</dbReference>
<reference evidence="9" key="1">
    <citation type="journal article" date="2022" name="Microb. Genom.">
        <title>A global pangenome for the wheat fungal pathogen Pyrenophora tritici-repentis and prediction of effector protein structural homology.</title>
        <authorList>
            <person name="Moolhuijzen P.M."/>
            <person name="See P.T."/>
            <person name="Shi G."/>
            <person name="Powell H.R."/>
            <person name="Cockram J."/>
            <person name="Jorgensen L.N."/>
            <person name="Benslimane H."/>
            <person name="Strelkov S.E."/>
            <person name="Turner J."/>
            <person name="Liu Z."/>
            <person name="Moffat C.S."/>
        </authorList>
    </citation>
    <scope>NUCLEOTIDE SEQUENCE [LARGE SCALE GENOMIC DNA]</scope>
</reference>
<dbReference type="InterPro" id="IPR036396">
    <property type="entry name" value="Cyt_P450_sf"/>
</dbReference>
<dbReference type="AlphaFoldDB" id="A0A2W1CPF1"/>
<keyword evidence="5 7" id="KW-0408">Iron</keyword>
<keyword evidence="7" id="KW-0349">Heme</keyword>
<gene>
    <name evidence="8" type="ORF">Ptr86124_013261</name>
</gene>
<dbReference type="PANTHER" id="PTHR24305:SF187">
    <property type="entry name" value="P450, PUTATIVE (EUROFUNG)-RELATED"/>
    <property type="match status" value="1"/>
</dbReference>
<dbReference type="EMBL" id="NRDI02000032">
    <property type="protein sequence ID" value="KAI1507847.1"/>
    <property type="molecule type" value="Genomic_DNA"/>
</dbReference>
<dbReference type="Pfam" id="PF00067">
    <property type="entry name" value="p450"/>
    <property type="match status" value="1"/>
</dbReference>
<protein>
    <submittedName>
        <fullName evidence="8">High nitrogen upregulated cytochrome P450 monooxygenase</fullName>
    </submittedName>
</protein>
<keyword evidence="6 8" id="KW-0503">Monooxygenase</keyword>
<dbReference type="CDD" id="cd11061">
    <property type="entry name" value="CYP67-like"/>
    <property type="match status" value="1"/>
</dbReference>
<name>A0A2W1CPF1_9PLEO</name>
<dbReference type="InterPro" id="IPR001128">
    <property type="entry name" value="Cyt_P450"/>
</dbReference>
<dbReference type="PRINTS" id="PR00463">
    <property type="entry name" value="EP450I"/>
</dbReference>